<dbReference type="PANTHER" id="PTHR46314:SF2">
    <property type="entry name" value="SOLUTE CARRIER FAMILY 25 MEMBER 44"/>
    <property type="match status" value="1"/>
</dbReference>
<organism evidence="7">
    <name type="scientific">Sarcoptes scabiei</name>
    <name type="common">Itch mite</name>
    <name type="synonym">Acarus scabiei</name>
    <dbReference type="NCBI Taxonomy" id="52283"/>
    <lineage>
        <taxon>Eukaryota</taxon>
        <taxon>Metazoa</taxon>
        <taxon>Ecdysozoa</taxon>
        <taxon>Arthropoda</taxon>
        <taxon>Chelicerata</taxon>
        <taxon>Arachnida</taxon>
        <taxon>Acari</taxon>
        <taxon>Acariformes</taxon>
        <taxon>Sarcoptiformes</taxon>
        <taxon>Astigmata</taxon>
        <taxon>Psoroptidia</taxon>
        <taxon>Sarcoptoidea</taxon>
        <taxon>Sarcoptidae</taxon>
        <taxon>Sarcoptinae</taxon>
        <taxon>Sarcoptes</taxon>
    </lineage>
</organism>
<evidence type="ECO:0000256" key="1">
    <source>
        <dbReference type="ARBA" id="ARBA00004141"/>
    </source>
</evidence>
<feature type="repeat" description="Solcar" evidence="5">
    <location>
        <begin position="113"/>
        <end position="225"/>
    </location>
</feature>
<dbReference type="GO" id="GO:0016020">
    <property type="term" value="C:membrane"/>
    <property type="evidence" value="ECO:0007669"/>
    <property type="project" value="UniProtKB-SubCell"/>
</dbReference>
<comment type="subcellular location">
    <subcellularLocation>
        <location evidence="1">Membrane</location>
        <topology evidence="1">Multi-pass membrane protein</topology>
    </subcellularLocation>
</comment>
<dbReference type="GO" id="GO:0015658">
    <property type="term" value="F:branched-chain amino acid transmembrane transporter activity"/>
    <property type="evidence" value="ECO:0007669"/>
    <property type="project" value="InterPro"/>
</dbReference>
<evidence type="ECO:0000256" key="3">
    <source>
        <dbReference type="ARBA" id="ARBA00022692"/>
    </source>
</evidence>
<evidence type="ECO:0000256" key="4">
    <source>
        <dbReference type="ARBA" id="ARBA00023136"/>
    </source>
</evidence>
<reference evidence="9" key="1">
    <citation type="journal article" date="2020" name="PLoS Negl. Trop. Dis.">
        <title>High-quality nuclear genome for Sarcoptes scabiei-A critical resource for a neglected parasite.</title>
        <authorList>
            <person name="Korhonen P.K."/>
            <person name="Gasser R.B."/>
            <person name="Ma G."/>
            <person name="Wang T."/>
            <person name="Stroehlein A.J."/>
            <person name="Young N.D."/>
            <person name="Ang C.S."/>
            <person name="Fernando D.D."/>
            <person name="Lu H.C."/>
            <person name="Taylor S."/>
            <person name="Reynolds S.L."/>
            <person name="Mofiz E."/>
            <person name="Najaraj S.H."/>
            <person name="Gowda H."/>
            <person name="Madugundu A."/>
            <person name="Renuse S."/>
            <person name="Holt D."/>
            <person name="Pandey A."/>
            <person name="Papenfuss A.T."/>
            <person name="Fischer K."/>
        </authorList>
    </citation>
    <scope>NUCLEOTIDE SEQUENCE [LARGE SCALE GENOMIC DNA]</scope>
</reference>
<evidence type="ECO:0000256" key="2">
    <source>
        <dbReference type="ARBA" id="ARBA00006375"/>
    </source>
</evidence>
<reference evidence="7" key="2">
    <citation type="submission" date="2020-01" db="EMBL/GenBank/DDBJ databases">
        <authorList>
            <person name="Korhonen P.K.K."/>
            <person name="Guangxu M.G."/>
            <person name="Wang T.W."/>
            <person name="Stroehlein A.J.S."/>
            <person name="Young N.D."/>
            <person name="Ang C.-S.A."/>
            <person name="Fernando D.W.F."/>
            <person name="Lu H.L."/>
            <person name="Taylor S.T."/>
            <person name="Ehtesham M.E.M."/>
            <person name="Najaraj S.H.N."/>
            <person name="Harsha G.H.G."/>
            <person name="Madugundu A.M."/>
            <person name="Renuse S.R."/>
            <person name="Holt D.H."/>
            <person name="Pandey A.P."/>
            <person name="Papenfuss A.P."/>
            <person name="Gasser R.B.G."/>
            <person name="Fischer K.F."/>
        </authorList>
    </citation>
    <scope>NUCLEOTIDE SEQUENCE</scope>
    <source>
        <strain evidence="7">SSS_KF_BRIS2020</strain>
    </source>
</reference>
<evidence type="ECO:0000313" key="7">
    <source>
        <dbReference type="EMBL" id="KAF7493600.1"/>
    </source>
</evidence>
<evidence type="ECO:0000313" key="9">
    <source>
        <dbReference type="Proteomes" id="UP000070412"/>
    </source>
</evidence>
<dbReference type="InterPro" id="IPR042164">
    <property type="entry name" value="SLC25A44"/>
</dbReference>
<keyword evidence="3 5" id="KW-0812">Transmembrane</keyword>
<reference evidence="8" key="3">
    <citation type="submission" date="2022-06" db="UniProtKB">
        <authorList>
            <consortium name="EnsemblMetazoa"/>
        </authorList>
    </citation>
    <scope>IDENTIFICATION</scope>
</reference>
<accession>A0A834RB60</accession>
<feature type="repeat" description="Solcar" evidence="5">
    <location>
        <begin position="235"/>
        <end position="317"/>
    </location>
</feature>
<dbReference type="Gene3D" id="1.50.40.10">
    <property type="entry name" value="Mitochondrial carrier domain"/>
    <property type="match status" value="1"/>
</dbReference>
<name>A0A834RB60_SARSC</name>
<dbReference type="EnsemblMetazoa" id="SSS_3049s_mrna">
    <property type="protein sequence ID" value="KAF7493600.1"/>
    <property type="gene ID" value="SSS_3049"/>
</dbReference>
<sequence length="329" mass="37342">MEEIESSGVPLLTIEWDMMNKTKFFGLSAIHSITLRFFLYPLTVIKTRLQLQKTGQEVYKGTIHAFRQIVQNEGFFGLYKGFWVNTMQVVSGFGYIITYEKARHILSKNNINDNRVRGLIAGGLGSLVSQTIICPFDVISQHLMLWNKSTRARKLSQSAASSKPYHLNIDPEMVRRYGLSRSVVKELYRCDGGLRAYYRGYLSSVATYVPNSALWWMFYPVYSEKLVNNLPSNTSHMLIHCSAGSLSGMTVATLTNALDVMRANIQVRRIKSIVVAAQTLWSEERSNIFIKGLSARLVHSGLSSTFIAAGYETLKRLSLHDEFRDSVRW</sequence>
<dbReference type="PANTHER" id="PTHR46314">
    <property type="entry name" value="SOLUTE CARRIER FAMILY 25 MEMBER 44"/>
    <property type="match status" value="1"/>
</dbReference>
<feature type="repeat" description="Solcar" evidence="5">
    <location>
        <begin position="20"/>
        <end position="105"/>
    </location>
</feature>
<keyword evidence="4 5" id="KW-0472">Membrane</keyword>
<keyword evidence="9" id="KW-1185">Reference proteome</keyword>
<dbReference type="GO" id="GO:0005739">
    <property type="term" value="C:mitochondrion"/>
    <property type="evidence" value="ECO:0007669"/>
    <property type="project" value="InterPro"/>
</dbReference>
<dbReference type="InterPro" id="IPR018108">
    <property type="entry name" value="MCP_transmembrane"/>
</dbReference>
<dbReference type="SUPFAM" id="SSF103506">
    <property type="entry name" value="Mitochondrial carrier"/>
    <property type="match status" value="1"/>
</dbReference>
<evidence type="ECO:0000313" key="8">
    <source>
        <dbReference type="EnsemblMetazoa" id="KAF7493600.1"/>
    </source>
</evidence>
<dbReference type="Pfam" id="PF00153">
    <property type="entry name" value="Mito_carr"/>
    <property type="match status" value="3"/>
</dbReference>
<evidence type="ECO:0000256" key="6">
    <source>
        <dbReference type="RuleBase" id="RU000488"/>
    </source>
</evidence>
<dbReference type="Proteomes" id="UP000070412">
    <property type="component" value="Unassembled WGS sequence"/>
</dbReference>
<dbReference type="PROSITE" id="PS50920">
    <property type="entry name" value="SOLCAR"/>
    <property type="match status" value="3"/>
</dbReference>
<protein>
    <submittedName>
        <fullName evidence="7">Solute carrier family 25 member 44</fullName>
    </submittedName>
</protein>
<dbReference type="OrthoDB" id="250329at2759"/>
<gene>
    <name evidence="7" type="ORF">SSS_3049</name>
</gene>
<keyword evidence="6" id="KW-0813">Transport</keyword>
<dbReference type="InterPro" id="IPR023395">
    <property type="entry name" value="MCP_dom_sf"/>
</dbReference>
<evidence type="ECO:0000256" key="5">
    <source>
        <dbReference type="PROSITE-ProRule" id="PRU00282"/>
    </source>
</evidence>
<dbReference type="EMBL" id="WVUK01000055">
    <property type="protein sequence ID" value="KAF7493600.1"/>
    <property type="molecule type" value="Genomic_DNA"/>
</dbReference>
<dbReference type="AlphaFoldDB" id="A0A834RB60"/>
<comment type="similarity">
    <text evidence="2 6">Belongs to the mitochondrial carrier (TC 2.A.29) family.</text>
</comment>
<proteinExistence type="inferred from homology"/>
<dbReference type="GO" id="GO:0009083">
    <property type="term" value="P:branched-chain amino acid catabolic process"/>
    <property type="evidence" value="ECO:0007669"/>
    <property type="project" value="InterPro"/>
</dbReference>